<feature type="transmembrane region" description="Helical" evidence="6">
    <location>
        <begin position="47"/>
        <end position="67"/>
    </location>
</feature>
<dbReference type="AlphaFoldDB" id="A0A4V3GHP4"/>
<feature type="domain" description="Major facilitator superfamily (MFS) profile" evidence="7">
    <location>
        <begin position="13"/>
        <end position="384"/>
    </location>
</feature>
<evidence type="ECO:0000256" key="1">
    <source>
        <dbReference type="ARBA" id="ARBA00004651"/>
    </source>
</evidence>
<dbReference type="InterPro" id="IPR050189">
    <property type="entry name" value="MFS_Efflux_Transporters"/>
</dbReference>
<dbReference type="CDD" id="cd17324">
    <property type="entry name" value="MFS_NepI_like"/>
    <property type="match status" value="1"/>
</dbReference>
<dbReference type="Pfam" id="PF07690">
    <property type="entry name" value="MFS_1"/>
    <property type="match status" value="1"/>
</dbReference>
<feature type="transmembrane region" description="Helical" evidence="6">
    <location>
        <begin position="165"/>
        <end position="187"/>
    </location>
</feature>
<reference evidence="8 9" key="1">
    <citation type="submission" date="2019-03" db="EMBL/GenBank/DDBJ databases">
        <title>Genomic Encyclopedia of Type Strains, Phase III (KMG-III): the genomes of soil and plant-associated and newly described type strains.</title>
        <authorList>
            <person name="Whitman W."/>
        </authorList>
    </citation>
    <scope>NUCLEOTIDE SEQUENCE [LARGE SCALE GENOMIC DNA]</scope>
    <source>
        <strain evidence="8 9">VKM Ac-2573</strain>
    </source>
</reference>
<gene>
    <name evidence="8" type="ORF">EV653_2017</name>
</gene>
<dbReference type="GO" id="GO:0022857">
    <property type="term" value="F:transmembrane transporter activity"/>
    <property type="evidence" value="ECO:0007669"/>
    <property type="project" value="InterPro"/>
</dbReference>
<sequence>MRERFGSKPAIITLIALTLAVFSYVTTESLPIGLLPLIAADLGTTEAAVGLLVTGYGLIIVAVSLPLTRLTRRLPRRRLLCILLVVFVVATCLSAAAWNYWLLMGARMVTALSQALFWCVVTPAAAGLFRAEVRGRAVSILYAGVSVAALAGIPIGTWLGQQTNWRMAFVLLTGPGVLALVAVAALLPNTPAGQGAADRGVAPDRGRYLSIVATTAIAVTGGFTAFTYISPFLTGFSGFAASSLGPLLLVRGIAGLAAVVVVGFLVDRHGRLTMIGLIGLQVVALAGQYALGASQVAAVITIALSGFTLAGLPAVLGSRVLRYAPGASDMASAGTSTAFNTGITAGALLGSVLLAGPGVRSTALAGALLSVLALAVVLAEPLVSSHRRVAASIQPAACCNLRQPVRW</sequence>
<proteinExistence type="predicted"/>
<evidence type="ECO:0000256" key="4">
    <source>
        <dbReference type="ARBA" id="ARBA00022989"/>
    </source>
</evidence>
<dbReference type="SUPFAM" id="SSF103473">
    <property type="entry name" value="MFS general substrate transporter"/>
    <property type="match status" value="1"/>
</dbReference>
<organism evidence="8 9">
    <name type="scientific">Kribbella pratensis</name>
    <dbReference type="NCBI Taxonomy" id="2512112"/>
    <lineage>
        <taxon>Bacteria</taxon>
        <taxon>Bacillati</taxon>
        <taxon>Actinomycetota</taxon>
        <taxon>Actinomycetes</taxon>
        <taxon>Propionibacteriales</taxon>
        <taxon>Kribbellaceae</taxon>
        <taxon>Kribbella</taxon>
    </lineage>
</organism>
<dbReference type="InterPro" id="IPR020846">
    <property type="entry name" value="MFS_dom"/>
</dbReference>
<evidence type="ECO:0000313" key="8">
    <source>
        <dbReference type="EMBL" id="TDW76857.1"/>
    </source>
</evidence>
<keyword evidence="5 6" id="KW-0472">Membrane</keyword>
<keyword evidence="9" id="KW-1185">Reference proteome</keyword>
<evidence type="ECO:0000256" key="2">
    <source>
        <dbReference type="ARBA" id="ARBA00022475"/>
    </source>
</evidence>
<feature type="transmembrane region" description="Helical" evidence="6">
    <location>
        <begin position="140"/>
        <end position="159"/>
    </location>
</feature>
<evidence type="ECO:0000313" key="9">
    <source>
        <dbReference type="Proteomes" id="UP000295146"/>
    </source>
</evidence>
<feature type="transmembrane region" description="Helical" evidence="6">
    <location>
        <begin position="362"/>
        <end position="383"/>
    </location>
</feature>
<dbReference type="OrthoDB" id="9814237at2"/>
<dbReference type="PANTHER" id="PTHR43124">
    <property type="entry name" value="PURINE EFFLUX PUMP PBUE"/>
    <property type="match status" value="1"/>
</dbReference>
<comment type="subcellular location">
    <subcellularLocation>
        <location evidence="1">Cell membrane</location>
        <topology evidence="1">Multi-pass membrane protein</topology>
    </subcellularLocation>
</comment>
<accession>A0A4V3GHP4</accession>
<protein>
    <submittedName>
        <fullName evidence="8">DHA1 family L-arabinose/isopropyl-beta-D-thiogalactopyranoside export protein-like MFS transporter/DHA1 family inner membrane transport protein</fullName>
    </submittedName>
</protein>
<feature type="transmembrane region" description="Helical" evidence="6">
    <location>
        <begin position="79"/>
        <end position="102"/>
    </location>
</feature>
<feature type="transmembrane region" description="Helical" evidence="6">
    <location>
        <begin position="273"/>
        <end position="291"/>
    </location>
</feature>
<dbReference type="RefSeq" id="WP_134100538.1">
    <property type="nucleotide sequence ID" value="NZ_SODP01000001.1"/>
</dbReference>
<name>A0A4V3GHP4_9ACTN</name>
<keyword evidence="3 6" id="KW-0812">Transmembrane</keyword>
<feature type="transmembrane region" description="Helical" evidence="6">
    <location>
        <begin position="208"/>
        <end position="228"/>
    </location>
</feature>
<keyword evidence="4 6" id="KW-1133">Transmembrane helix</keyword>
<evidence type="ECO:0000259" key="7">
    <source>
        <dbReference type="PROSITE" id="PS50850"/>
    </source>
</evidence>
<dbReference type="GO" id="GO:0005886">
    <property type="term" value="C:plasma membrane"/>
    <property type="evidence" value="ECO:0007669"/>
    <property type="project" value="UniProtKB-SubCell"/>
</dbReference>
<evidence type="ECO:0000256" key="3">
    <source>
        <dbReference type="ARBA" id="ARBA00022692"/>
    </source>
</evidence>
<feature type="transmembrane region" description="Helical" evidence="6">
    <location>
        <begin position="108"/>
        <end position="128"/>
    </location>
</feature>
<feature type="transmembrane region" description="Helical" evidence="6">
    <location>
        <begin position="337"/>
        <end position="356"/>
    </location>
</feature>
<dbReference type="PROSITE" id="PS50850">
    <property type="entry name" value="MFS"/>
    <property type="match status" value="1"/>
</dbReference>
<dbReference type="InterPro" id="IPR011701">
    <property type="entry name" value="MFS"/>
</dbReference>
<dbReference type="PANTHER" id="PTHR43124:SF3">
    <property type="entry name" value="CHLORAMPHENICOL EFFLUX PUMP RV0191"/>
    <property type="match status" value="1"/>
</dbReference>
<dbReference type="InterPro" id="IPR036259">
    <property type="entry name" value="MFS_trans_sf"/>
</dbReference>
<feature type="transmembrane region" description="Helical" evidence="6">
    <location>
        <begin position="248"/>
        <end position="266"/>
    </location>
</feature>
<dbReference type="Gene3D" id="1.20.1250.20">
    <property type="entry name" value="MFS general substrate transporter like domains"/>
    <property type="match status" value="1"/>
</dbReference>
<evidence type="ECO:0000256" key="5">
    <source>
        <dbReference type="ARBA" id="ARBA00023136"/>
    </source>
</evidence>
<feature type="transmembrane region" description="Helical" evidence="6">
    <location>
        <begin position="297"/>
        <end position="316"/>
    </location>
</feature>
<dbReference type="EMBL" id="SODP01000001">
    <property type="protein sequence ID" value="TDW76857.1"/>
    <property type="molecule type" value="Genomic_DNA"/>
</dbReference>
<dbReference type="Proteomes" id="UP000295146">
    <property type="component" value="Unassembled WGS sequence"/>
</dbReference>
<comment type="caution">
    <text evidence="8">The sequence shown here is derived from an EMBL/GenBank/DDBJ whole genome shotgun (WGS) entry which is preliminary data.</text>
</comment>
<evidence type="ECO:0000256" key="6">
    <source>
        <dbReference type="SAM" id="Phobius"/>
    </source>
</evidence>
<keyword evidence="2" id="KW-1003">Cell membrane</keyword>